<dbReference type="EMBL" id="LVLJ01000405">
    <property type="protein sequence ID" value="OAE34458.1"/>
    <property type="molecule type" value="Genomic_DNA"/>
</dbReference>
<keyword evidence="3" id="KW-1185">Reference proteome</keyword>
<feature type="region of interest" description="Disordered" evidence="1">
    <location>
        <begin position="1"/>
        <end position="76"/>
    </location>
</feature>
<feature type="compositionally biased region" description="Basic and acidic residues" evidence="1">
    <location>
        <begin position="1"/>
        <end position="11"/>
    </location>
</feature>
<name>A0A176WMS9_MARPO</name>
<proteinExistence type="predicted"/>
<comment type="caution">
    <text evidence="2">The sequence shown here is derived from an EMBL/GenBank/DDBJ whole genome shotgun (WGS) entry which is preliminary data.</text>
</comment>
<organism evidence="2 3">
    <name type="scientific">Marchantia polymorpha subsp. ruderalis</name>
    <dbReference type="NCBI Taxonomy" id="1480154"/>
    <lineage>
        <taxon>Eukaryota</taxon>
        <taxon>Viridiplantae</taxon>
        <taxon>Streptophyta</taxon>
        <taxon>Embryophyta</taxon>
        <taxon>Marchantiophyta</taxon>
        <taxon>Marchantiopsida</taxon>
        <taxon>Marchantiidae</taxon>
        <taxon>Marchantiales</taxon>
        <taxon>Marchantiaceae</taxon>
        <taxon>Marchantia</taxon>
    </lineage>
</organism>
<sequence>MRLRSKQKEARSAQTPPEEMSLRTQEANATDAFVSGLAFGGSPSAEAERTKKSAEDVSSPQAPSAVANRAGEAGPLEVRSPTALEILAGSGAARRRSHATQFLGIVEDFCGDGDPRLRGRVEFGRAGSGVGARHADRSVVQTGGTTIAKAVLQLRDDATAKAQRDFEKQRATIEAELHSERIQNSTLAEELVRQTRLLEQRQIARKADEELLRRLQSL</sequence>
<feature type="compositionally biased region" description="Basic and acidic residues" evidence="1">
    <location>
        <begin position="46"/>
        <end position="55"/>
    </location>
</feature>
<protein>
    <submittedName>
        <fullName evidence="2">Uncharacterized protein</fullName>
    </submittedName>
</protein>
<dbReference type="AlphaFoldDB" id="A0A176WMS9"/>
<evidence type="ECO:0000256" key="1">
    <source>
        <dbReference type="SAM" id="MobiDB-lite"/>
    </source>
</evidence>
<accession>A0A176WMS9</accession>
<reference evidence="2" key="1">
    <citation type="submission" date="2016-03" db="EMBL/GenBank/DDBJ databases">
        <title>Mechanisms controlling the formation of the plant cell surface in tip-growing cells are functionally conserved among land plants.</title>
        <authorList>
            <person name="Honkanen S."/>
            <person name="Jones V.A."/>
            <person name="Morieri G."/>
            <person name="Champion C."/>
            <person name="Hetherington A.J."/>
            <person name="Kelly S."/>
            <person name="Saint-Marcoux D."/>
            <person name="Proust H."/>
            <person name="Prescott H."/>
            <person name="Dolan L."/>
        </authorList>
    </citation>
    <scope>NUCLEOTIDE SEQUENCE [LARGE SCALE GENOMIC DNA]</scope>
    <source>
        <tissue evidence="2">Whole gametophyte</tissue>
    </source>
</reference>
<evidence type="ECO:0000313" key="3">
    <source>
        <dbReference type="Proteomes" id="UP000077202"/>
    </source>
</evidence>
<evidence type="ECO:0000313" key="2">
    <source>
        <dbReference type="EMBL" id="OAE34458.1"/>
    </source>
</evidence>
<dbReference type="Proteomes" id="UP000077202">
    <property type="component" value="Unassembled WGS sequence"/>
</dbReference>
<gene>
    <name evidence="2" type="ORF">AXG93_2886s1210</name>
</gene>